<sequence length="58" mass="6665">MIAGLLENADLSSAFFLISMQHIIFVTFLIPIFKENILPSRYPYEIQSNSQHFFKDAG</sequence>
<proteinExistence type="predicted"/>
<reference evidence="3" key="1">
    <citation type="submission" date="2015-08" db="EMBL/GenBank/DDBJ databases">
        <authorList>
            <person name="Varghese N."/>
        </authorList>
    </citation>
    <scope>NUCLEOTIDE SEQUENCE [LARGE SCALE GENOMIC DNA]</scope>
    <source>
        <strain evidence="3">JCM 18476</strain>
    </source>
</reference>
<name>A0A0K6IQM8_9GAMM</name>
<keyword evidence="1" id="KW-0472">Membrane</keyword>
<evidence type="ECO:0000313" key="3">
    <source>
        <dbReference type="Proteomes" id="UP000182769"/>
    </source>
</evidence>
<evidence type="ECO:0000313" key="2">
    <source>
        <dbReference type="EMBL" id="CUB05592.1"/>
    </source>
</evidence>
<gene>
    <name evidence="2" type="ORF">Ga0061065_1129</name>
</gene>
<protein>
    <submittedName>
        <fullName evidence="2">Uncharacterized protein</fullName>
    </submittedName>
</protein>
<keyword evidence="1" id="KW-1133">Transmembrane helix</keyword>
<keyword evidence="3" id="KW-1185">Reference proteome</keyword>
<accession>A0A0K6IQM8</accession>
<dbReference type="AlphaFoldDB" id="A0A0K6IQM8"/>
<feature type="transmembrane region" description="Helical" evidence="1">
    <location>
        <begin position="14"/>
        <end position="33"/>
    </location>
</feature>
<keyword evidence="1" id="KW-0812">Transmembrane</keyword>
<organism evidence="2 3">
    <name type="scientific">Marinomonas fungiae</name>
    <dbReference type="NCBI Taxonomy" id="1137284"/>
    <lineage>
        <taxon>Bacteria</taxon>
        <taxon>Pseudomonadati</taxon>
        <taxon>Pseudomonadota</taxon>
        <taxon>Gammaproteobacteria</taxon>
        <taxon>Oceanospirillales</taxon>
        <taxon>Oceanospirillaceae</taxon>
        <taxon>Marinomonas</taxon>
    </lineage>
</organism>
<dbReference type="STRING" id="1137284.GCA_001418205_03068"/>
<dbReference type="EMBL" id="CYHG01000012">
    <property type="protein sequence ID" value="CUB05592.1"/>
    <property type="molecule type" value="Genomic_DNA"/>
</dbReference>
<evidence type="ECO:0000256" key="1">
    <source>
        <dbReference type="SAM" id="Phobius"/>
    </source>
</evidence>
<dbReference type="Proteomes" id="UP000182769">
    <property type="component" value="Unassembled WGS sequence"/>
</dbReference>